<organism evidence="2 3">
    <name type="scientific">Desulfovibrio piger</name>
    <dbReference type="NCBI Taxonomy" id="901"/>
    <lineage>
        <taxon>Bacteria</taxon>
        <taxon>Pseudomonadati</taxon>
        <taxon>Thermodesulfobacteriota</taxon>
        <taxon>Desulfovibrionia</taxon>
        <taxon>Desulfovibrionales</taxon>
        <taxon>Desulfovibrionaceae</taxon>
        <taxon>Desulfovibrio</taxon>
    </lineage>
</organism>
<feature type="region of interest" description="Disordered" evidence="1">
    <location>
        <begin position="43"/>
        <end position="77"/>
    </location>
</feature>
<accession>A0A1K1LEJ4</accession>
<proteinExistence type="predicted"/>
<protein>
    <submittedName>
        <fullName evidence="2">Uncharacterized protein</fullName>
    </submittedName>
</protein>
<dbReference type="AlphaFoldDB" id="A0A1K1LEJ4"/>
<reference evidence="3" key="1">
    <citation type="submission" date="2016-10" db="EMBL/GenBank/DDBJ databases">
        <authorList>
            <person name="Wegmann U."/>
        </authorList>
    </citation>
    <scope>NUCLEOTIDE SEQUENCE [LARGE SCALE GENOMIC DNA]</scope>
</reference>
<dbReference type="KEGG" id="dpg:DESPIGER_1273"/>
<evidence type="ECO:0000313" key="2">
    <source>
        <dbReference type="EMBL" id="SFV73123.1"/>
    </source>
</evidence>
<evidence type="ECO:0000256" key="1">
    <source>
        <dbReference type="SAM" id="MobiDB-lite"/>
    </source>
</evidence>
<name>A0A1K1LEJ4_9BACT</name>
<dbReference type="EMBL" id="LT630450">
    <property type="protein sequence ID" value="SFV73123.1"/>
    <property type="molecule type" value="Genomic_DNA"/>
</dbReference>
<dbReference type="Proteomes" id="UP000186323">
    <property type="component" value="Chromosome I"/>
</dbReference>
<keyword evidence="3" id="KW-1185">Reference proteome</keyword>
<evidence type="ECO:0000313" key="3">
    <source>
        <dbReference type="Proteomes" id="UP000186323"/>
    </source>
</evidence>
<gene>
    <name evidence="2" type="ORF">DESPIGER_1273</name>
</gene>
<feature type="region of interest" description="Disordered" evidence="1">
    <location>
        <begin position="1"/>
        <end position="31"/>
    </location>
</feature>
<sequence>MGGSGPFAWRANGTLPPMSPPPPRRAMRAAAAPGGCGLPAAVPPATGQRAGIVPWPRDGARPCREPGPFPEGCGAAH</sequence>